<evidence type="ECO:0000313" key="3">
    <source>
        <dbReference type="Proteomes" id="UP000310200"/>
    </source>
</evidence>
<dbReference type="Proteomes" id="UP000310200">
    <property type="component" value="Unassembled WGS sequence"/>
</dbReference>
<evidence type="ECO:0000313" key="2">
    <source>
        <dbReference type="EMBL" id="TGZ45840.1"/>
    </source>
</evidence>
<dbReference type="AlphaFoldDB" id="A0A4S2K9W4"/>
<feature type="region of interest" description="Disordered" evidence="1">
    <location>
        <begin position="24"/>
        <end position="123"/>
    </location>
</feature>
<proteinExistence type="predicted"/>
<sequence>MRSIHSFMLASEFECRRRNVDIAAARRQRYVPMRRQSDQEQGTSFGGEPPRERRGPPLSERGSSLRPRNRRRVSTDGSLKSKRSNGAPCRKWRHGLPLDEESGGLITTHTDLRRIPKENQAFQ</sequence>
<keyword evidence="3" id="KW-1185">Reference proteome</keyword>
<organism evidence="2 3">
    <name type="scientific">Temnothorax longispinosus</name>
    <dbReference type="NCBI Taxonomy" id="300112"/>
    <lineage>
        <taxon>Eukaryota</taxon>
        <taxon>Metazoa</taxon>
        <taxon>Ecdysozoa</taxon>
        <taxon>Arthropoda</taxon>
        <taxon>Hexapoda</taxon>
        <taxon>Insecta</taxon>
        <taxon>Pterygota</taxon>
        <taxon>Neoptera</taxon>
        <taxon>Endopterygota</taxon>
        <taxon>Hymenoptera</taxon>
        <taxon>Apocrita</taxon>
        <taxon>Aculeata</taxon>
        <taxon>Formicoidea</taxon>
        <taxon>Formicidae</taxon>
        <taxon>Myrmicinae</taxon>
        <taxon>Temnothorax</taxon>
    </lineage>
</organism>
<accession>A0A4S2K9W4</accession>
<feature type="compositionally biased region" description="Low complexity" evidence="1">
    <location>
        <begin position="56"/>
        <end position="66"/>
    </location>
</feature>
<dbReference type="EMBL" id="QBLH01003046">
    <property type="protein sequence ID" value="TGZ45840.1"/>
    <property type="molecule type" value="Genomic_DNA"/>
</dbReference>
<evidence type="ECO:0000256" key="1">
    <source>
        <dbReference type="SAM" id="MobiDB-lite"/>
    </source>
</evidence>
<gene>
    <name evidence="2" type="ORF">DBV15_02651</name>
</gene>
<name>A0A4S2K9W4_9HYME</name>
<reference evidence="2 3" key="1">
    <citation type="journal article" date="2019" name="Philos. Trans. R. Soc. Lond., B, Biol. Sci.">
        <title>Ant behaviour and brain gene expression of defending hosts depend on the ecological success of the intruding social parasite.</title>
        <authorList>
            <person name="Kaur R."/>
            <person name="Stoldt M."/>
            <person name="Jongepier E."/>
            <person name="Feldmeyer B."/>
            <person name="Menzel F."/>
            <person name="Bornberg-Bauer E."/>
            <person name="Foitzik S."/>
        </authorList>
    </citation>
    <scope>NUCLEOTIDE SEQUENCE [LARGE SCALE GENOMIC DNA]</scope>
    <source>
        <tissue evidence="2">Whole body</tissue>
    </source>
</reference>
<protein>
    <submittedName>
        <fullName evidence="2">Uncharacterized protein</fullName>
    </submittedName>
</protein>
<comment type="caution">
    <text evidence="2">The sequence shown here is derived from an EMBL/GenBank/DDBJ whole genome shotgun (WGS) entry which is preliminary data.</text>
</comment>